<evidence type="ECO:0000256" key="1">
    <source>
        <dbReference type="ARBA" id="ARBA00004502"/>
    </source>
</evidence>
<evidence type="ECO:0000256" key="2">
    <source>
        <dbReference type="ARBA" id="ARBA00004585"/>
    </source>
</evidence>
<dbReference type="OrthoDB" id="10253869at2759"/>
<evidence type="ECO:0000256" key="14">
    <source>
        <dbReference type="ARBA" id="ARBA00023136"/>
    </source>
</evidence>
<keyword evidence="10" id="KW-0547">Nucleotide-binding</keyword>
<evidence type="ECO:0000256" key="16">
    <source>
        <dbReference type="ARBA" id="ARBA00051585"/>
    </source>
</evidence>
<comment type="function">
    <text evidence="17">Acyl-CoA synthetase required for both the import of long chain fatty acids (LCFAs) (C14-C18) and the activation very long chain fatty acids (VLCFAs) (C20-C26) by esterification of the fatty acids into metabolically active CoA-thioesters for subsequent degradation or incorporation into phospholipids. The transport and fatty acyl-CoA synthetase activities are genetically separable and are thus independent activities. Esterifies VLCFAs in the peroxisome matrix. The VLCFAs are actively transported into peroxisomes by a PXA1-PXA2 heterodimeric transporter in the peroxisomal membrane.</text>
</comment>
<evidence type="ECO:0000256" key="18">
    <source>
        <dbReference type="ARBA" id="ARBA00068795"/>
    </source>
</evidence>
<dbReference type="GO" id="GO:0004467">
    <property type="term" value="F:long-chain fatty acid-CoA ligase activity"/>
    <property type="evidence" value="ECO:0007669"/>
    <property type="project" value="TreeGrafter"/>
</dbReference>
<dbReference type="GO" id="GO:0009898">
    <property type="term" value="C:cytoplasmic side of plasma membrane"/>
    <property type="evidence" value="ECO:0007669"/>
    <property type="project" value="EnsemblFungi"/>
</dbReference>
<comment type="catalytic activity">
    <reaction evidence="16">
        <text>a very long-chain fatty acid + ATP + CoA = a very long-chain fatty acyl-CoA + AMP + diphosphate</text>
        <dbReference type="Rhea" id="RHEA:54536"/>
        <dbReference type="ChEBI" id="CHEBI:30616"/>
        <dbReference type="ChEBI" id="CHEBI:33019"/>
        <dbReference type="ChEBI" id="CHEBI:57287"/>
        <dbReference type="ChEBI" id="CHEBI:58950"/>
        <dbReference type="ChEBI" id="CHEBI:138261"/>
        <dbReference type="ChEBI" id="CHEBI:456215"/>
    </reaction>
</comment>
<evidence type="ECO:0000256" key="12">
    <source>
        <dbReference type="ARBA" id="ARBA00022989"/>
    </source>
</evidence>
<feature type="domain" description="AMP-dependent synthetase/ligase" evidence="21">
    <location>
        <begin position="75"/>
        <end position="399"/>
    </location>
</feature>
<dbReference type="Gene3D" id="3.30.300.30">
    <property type="match status" value="1"/>
</dbReference>
<keyword evidence="7" id="KW-0436">Ligase</keyword>
<evidence type="ECO:0000259" key="21">
    <source>
        <dbReference type="Pfam" id="PF00501"/>
    </source>
</evidence>
<evidence type="ECO:0000256" key="17">
    <source>
        <dbReference type="ARBA" id="ARBA00060276"/>
    </source>
</evidence>
<dbReference type="GO" id="GO:0005524">
    <property type="term" value="F:ATP binding"/>
    <property type="evidence" value="ECO:0007669"/>
    <property type="project" value="UniProtKB-KW"/>
</dbReference>
<accession>G8JU38</accession>
<dbReference type="GO" id="GO:0000038">
    <property type="term" value="P:very long-chain fatty acid metabolic process"/>
    <property type="evidence" value="ECO:0007669"/>
    <property type="project" value="EnsemblFungi"/>
</dbReference>
<keyword evidence="9 20" id="KW-0812">Transmembrane</keyword>
<evidence type="ECO:0000256" key="4">
    <source>
        <dbReference type="ARBA" id="ARBA00006432"/>
    </source>
</evidence>
<gene>
    <name evidence="22" type="ordered locus">Ecym_4504</name>
</gene>
<dbReference type="FunCoup" id="G8JU38">
    <property type="interactions" value="131"/>
</dbReference>
<dbReference type="FunFam" id="3.30.300.30:FF:000020">
    <property type="entry name" value="Long-chain fatty acid transporter"/>
    <property type="match status" value="1"/>
</dbReference>
<keyword evidence="15" id="KW-0576">Peroxisome</keyword>
<keyword evidence="6" id="KW-1003">Cell membrane</keyword>
<reference evidence="23" key="1">
    <citation type="journal article" date="2012" name="G3 (Bethesda)">
        <title>Pichia sorbitophila, an interspecies yeast hybrid reveals early steps of genome resolution following polyploidization.</title>
        <authorList>
            <person name="Leh Louis V."/>
            <person name="Despons L."/>
            <person name="Friedrich A."/>
            <person name="Martin T."/>
            <person name="Durrens P."/>
            <person name="Casaregola S."/>
            <person name="Neuveglise C."/>
            <person name="Fairhead C."/>
            <person name="Marck C."/>
            <person name="Cruz J.A."/>
            <person name="Straub M.L."/>
            <person name="Kugler V."/>
            <person name="Sacerdot C."/>
            <person name="Uzunov Z."/>
            <person name="Thierry A."/>
            <person name="Weiss S."/>
            <person name="Bleykasten C."/>
            <person name="De Montigny J."/>
            <person name="Jacques N."/>
            <person name="Jung P."/>
            <person name="Lemaire M."/>
            <person name="Mallet S."/>
            <person name="Morel G."/>
            <person name="Richard G.F."/>
            <person name="Sarkar A."/>
            <person name="Savel G."/>
            <person name="Schacherer J."/>
            <person name="Seret M.L."/>
            <person name="Talla E."/>
            <person name="Samson G."/>
            <person name="Jubin C."/>
            <person name="Poulain J."/>
            <person name="Vacherie B."/>
            <person name="Barbe V."/>
            <person name="Pelletier E."/>
            <person name="Sherman D.J."/>
            <person name="Westhof E."/>
            <person name="Weissenbach J."/>
            <person name="Baret P.V."/>
            <person name="Wincker P."/>
            <person name="Gaillardin C."/>
            <person name="Dujon B."/>
            <person name="Souciet J.L."/>
        </authorList>
    </citation>
    <scope>NUCLEOTIDE SEQUENCE [LARGE SCALE GENOMIC DNA]</scope>
    <source>
        <strain evidence="23">CBS 270.75 / DBVPG 7215 / KCTC 17166 / NRRL Y-17582</strain>
    </source>
</reference>
<dbReference type="PANTHER" id="PTHR43107:SF15">
    <property type="entry name" value="FATTY ACID TRANSPORT PROTEIN 3, ISOFORM A"/>
    <property type="match status" value="1"/>
</dbReference>
<proteinExistence type="inferred from homology"/>
<name>G8JU38_ERECY</name>
<dbReference type="STRING" id="931890.G8JU38"/>
<evidence type="ECO:0000256" key="7">
    <source>
        <dbReference type="ARBA" id="ARBA00022598"/>
    </source>
</evidence>
<evidence type="ECO:0000313" key="22">
    <source>
        <dbReference type="EMBL" id="AET39541.1"/>
    </source>
</evidence>
<dbReference type="InterPro" id="IPR000873">
    <property type="entry name" value="AMP-dep_synth/lig_dom"/>
</dbReference>
<dbReference type="GO" id="GO:0005783">
    <property type="term" value="C:endoplasmic reticulum"/>
    <property type="evidence" value="ECO:0007669"/>
    <property type="project" value="EnsemblFungi"/>
</dbReference>
<keyword evidence="13" id="KW-0445">Lipid transport</keyword>
<dbReference type="OMA" id="VWRQFLD"/>
<feature type="transmembrane region" description="Helical" evidence="20">
    <location>
        <begin position="142"/>
        <end position="162"/>
    </location>
</feature>
<protein>
    <recommendedName>
        <fullName evidence="18">Very long-chain fatty acid transport protein</fullName>
    </recommendedName>
    <alternativeName>
        <fullName evidence="19">Very-long-chain acyl-CoA synthetase</fullName>
    </alternativeName>
</protein>
<dbReference type="RefSeq" id="XP_003646358.1">
    <property type="nucleotide sequence ID" value="XM_003646310.1"/>
</dbReference>
<dbReference type="GeneID" id="11470121"/>
<keyword evidence="8" id="KW-0551">Lipid droplet</keyword>
<keyword evidence="12 20" id="KW-1133">Transmembrane helix</keyword>
<dbReference type="Pfam" id="PF00501">
    <property type="entry name" value="AMP-binding"/>
    <property type="match status" value="1"/>
</dbReference>
<dbReference type="HOGENOM" id="CLU_000022_46_3_1"/>
<evidence type="ECO:0000256" key="6">
    <source>
        <dbReference type="ARBA" id="ARBA00022475"/>
    </source>
</evidence>
<evidence type="ECO:0000256" key="15">
    <source>
        <dbReference type="ARBA" id="ARBA00023140"/>
    </source>
</evidence>
<evidence type="ECO:0000256" key="5">
    <source>
        <dbReference type="ARBA" id="ARBA00022448"/>
    </source>
</evidence>
<evidence type="ECO:0000256" key="11">
    <source>
        <dbReference type="ARBA" id="ARBA00022840"/>
    </source>
</evidence>
<evidence type="ECO:0000256" key="19">
    <source>
        <dbReference type="ARBA" id="ARBA00078285"/>
    </source>
</evidence>
<comment type="similarity">
    <text evidence="4">Belongs to the ATP-dependent AMP-binding enzyme family.</text>
</comment>
<keyword evidence="23" id="KW-1185">Reference proteome</keyword>
<feature type="transmembrane region" description="Helical" evidence="20">
    <location>
        <begin position="46"/>
        <end position="62"/>
    </location>
</feature>
<evidence type="ECO:0000256" key="3">
    <source>
        <dbReference type="ARBA" id="ARBA00004651"/>
    </source>
</evidence>
<dbReference type="AlphaFoldDB" id="G8JU38"/>
<dbReference type="PANTHER" id="PTHR43107">
    <property type="entry name" value="LONG-CHAIN FATTY ACID TRANSPORT PROTEIN"/>
    <property type="match status" value="1"/>
</dbReference>
<dbReference type="EMBL" id="CP002500">
    <property type="protein sequence ID" value="AET39541.1"/>
    <property type="molecule type" value="Genomic_DNA"/>
</dbReference>
<keyword evidence="5" id="KW-0813">Transport</keyword>
<dbReference type="Proteomes" id="UP000006790">
    <property type="component" value="Chromosome 4"/>
</dbReference>
<sequence>MIYPVIYALCGVTLLWQLCSCGISLVLLPFTYLIDILDKKYRIRDDFYIIPYFITSVLGYIWRLQTNRFQNWYIFEQKVRKHGSLPCIIYPRPLKTKGEFEVESYSYKGTYDIVLRLTHILYNEYGIRAGDYIALDCTNKPLFIFLWLSLWNIGAIPAFLNYNQLGKPLVHSIVTSNVKQVLIDPQASQAIKATEEELLKEVPDIQLRYLDEDQLLRLITSTSSPSLRINDDERSHKTLKDFEPALLIFTSGTTGLPKPAIMSWRKSTIGCALFGHVMRIRTDSIILTAMPLYHSTAALLGACAVFSQGGCVAISNKFSASSFWKEAYLTRTTHIQYVGEVCRYLLNSPKSEYENKCRVRVAYGNGLRPGIWMDFKNRFYIDVIGEFYASTEAPFATTSFQRGTFGVGACRNYGALINWILSYQQTLVRMEPDDDSTVYRNRSGFCEVSKVGEPGELMMRIFKPRKPETSFQGYVGNKTATQSKVLRDVFRKGDAWYRSGDLLKADEDGLWYFVDRLGDTFRWKSENVSATEVENQMMRYNKEIFECVVILGIKIPNHEGKAGFAVVQLKNEYLMEDKIHLLNGVLDHLKMNLPKYSLPILVKFVDEIEVSHNHKLAKRKYKEQKLPHGEEGNETIYWLKNYSEYSLLTDEDWSLILSGKSRL</sequence>
<comment type="subcellular location">
    <subcellularLocation>
        <location evidence="3">Cell membrane</location>
        <topology evidence="3">Multi-pass membrane protein</topology>
    </subcellularLocation>
    <subcellularLocation>
        <location evidence="1">Lipid droplet</location>
    </subcellularLocation>
    <subcellularLocation>
        <location evidence="2">Peroxisome membrane</location>
        <topology evidence="2">Multi-pass membrane protein</topology>
    </subcellularLocation>
</comment>
<evidence type="ECO:0000313" key="23">
    <source>
        <dbReference type="Proteomes" id="UP000006790"/>
    </source>
</evidence>
<dbReference type="GO" id="GO:0031957">
    <property type="term" value="F:very long-chain fatty acid-CoA ligase activity"/>
    <property type="evidence" value="ECO:0007669"/>
    <property type="project" value="EnsemblFungi"/>
</dbReference>
<keyword evidence="11" id="KW-0067">ATP-binding</keyword>
<dbReference type="InterPro" id="IPR020845">
    <property type="entry name" value="AMP-binding_CS"/>
</dbReference>
<keyword evidence="14 20" id="KW-0472">Membrane</keyword>
<dbReference type="GO" id="GO:0005811">
    <property type="term" value="C:lipid droplet"/>
    <property type="evidence" value="ECO:0007669"/>
    <property type="project" value="UniProtKB-SubCell"/>
</dbReference>
<evidence type="ECO:0000256" key="10">
    <source>
        <dbReference type="ARBA" id="ARBA00022741"/>
    </source>
</evidence>
<dbReference type="GO" id="GO:0005778">
    <property type="term" value="C:peroxisomal membrane"/>
    <property type="evidence" value="ECO:0007669"/>
    <property type="project" value="UniProtKB-SubCell"/>
</dbReference>
<dbReference type="PROSITE" id="PS00455">
    <property type="entry name" value="AMP_BINDING"/>
    <property type="match status" value="1"/>
</dbReference>
<dbReference type="Gene3D" id="3.40.50.12780">
    <property type="entry name" value="N-terminal domain of ligase-like"/>
    <property type="match status" value="1"/>
</dbReference>
<dbReference type="InterPro" id="IPR042099">
    <property type="entry name" value="ANL_N_sf"/>
</dbReference>
<evidence type="ECO:0000256" key="9">
    <source>
        <dbReference type="ARBA" id="ARBA00022692"/>
    </source>
</evidence>
<dbReference type="GO" id="GO:0006515">
    <property type="term" value="P:protein quality control for misfolded or incompletely synthesized proteins"/>
    <property type="evidence" value="ECO:0007669"/>
    <property type="project" value="EnsemblFungi"/>
</dbReference>
<dbReference type="InParanoid" id="G8JU38"/>
<organism evidence="22 23">
    <name type="scientific">Eremothecium cymbalariae (strain CBS 270.75 / DBVPG 7215 / KCTC 17166 / NRRL Y-17582)</name>
    <name type="common">Yeast</name>
    <dbReference type="NCBI Taxonomy" id="931890"/>
    <lineage>
        <taxon>Eukaryota</taxon>
        <taxon>Fungi</taxon>
        <taxon>Dikarya</taxon>
        <taxon>Ascomycota</taxon>
        <taxon>Saccharomycotina</taxon>
        <taxon>Saccharomycetes</taxon>
        <taxon>Saccharomycetales</taxon>
        <taxon>Saccharomycetaceae</taxon>
        <taxon>Eremothecium</taxon>
    </lineage>
</organism>
<dbReference type="GO" id="GO:0044539">
    <property type="term" value="P:long-chain fatty acid import into cell"/>
    <property type="evidence" value="ECO:0007669"/>
    <property type="project" value="EnsemblFungi"/>
</dbReference>
<dbReference type="eggNOG" id="KOG1179">
    <property type="taxonomic scope" value="Eukaryota"/>
</dbReference>
<evidence type="ECO:0000256" key="13">
    <source>
        <dbReference type="ARBA" id="ARBA00023055"/>
    </source>
</evidence>
<dbReference type="SUPFAM" id="SSF56801">
    <property type="entry name" value="Acetyl-CoA synthetase-like"/>
    <property type="match status" value="1"/>
</dbReference>
<dbReference type="GO" id="GO:0005324">
    <property type="term" value="F:long-chain fatty acid transmembrane transporter activity"/>
    <property type="evidence" value="ECO:0007669"/>
    <property type="project" value="EnsemblFungi"/>
</dbReference>
<evidence type="ECO:0000256" key="8">
    <source>
        <dbReference type="ARBA" id="ARBA00022677"/>
    </source>
</evidence>
<evidence type="ECO:0000256" key="20">
    <source>
        <dbReference type="SAM" id="Phobius"/>
    </source>
</evidence>
<dbReference type="KEGG" id="erc:Ecym_4504"/>
<feature type="transmembrane region" description="Helical" evidence="20">
    <location>
        <begin position="6"/>
        <end position="34"/>
    </location>
</feature>
<dbReference type="FunFam" id="3.40.50.12780:FF:000019">
    <property type="entry name" value="Long-chain fatty acid transporter"/>
    <property type="match status" value="1"/>
</dbReference>
<dbReference type="InterPro" id="IPR045851">
    <property type="entry name" value="AMP-bd_C_sf"/>
</dbReference>